<organism evidence="5 6">
    <name type="scientific">Triparma retinervis</name>
    <dbReference type="NCBI Taxonomy" id="2557542"/>
    <lineage>
        <taxon>Eukaryota</taxon>
        <taxon>Sar</taxon>
        <taxon>Stramenopiles</taxon>
        <taxon>Ochrophyta</taxon>
        <taxon>Bolidophyceae</taxon>
        <taxon>Parmales</taxon>
        <taxon>Triparmaceae</taxon>
        <taxon>Triparma</taxon>
    </lineage>
</organism>
<dbReference type="Pfam" id="PF04652">
    <property type="entry name" value="Vta1"/>
    <property type="match status" value="1"/>
</dbReference>
<keyword evidence="2" id="KW-0472">Membrane</keyword>
<feature type="region of interest" description="Disordered" evidence="3">
    <location>
        <begin position="111"/>
        <end position="193"/>
    </location>
</feature>
<evidence type="ECO:0000313" key="6">
    <source>
        <dbReference type="Proteomes" id="UP001165082"/>
    </source>
</evidence>
<sequence length="228" mass="24693">MDVPVSLKSIKPFIKRAEELDNDRTQPASRLVAYYCRQYALELAIPLLKTVNDPKAQECAMNIMNALEEEKKAVGEAFSKHEAYGIVRDFATKVLQGGDKQYEAVYSKNSRDYNSAKEDPFGIPEAPTSTPSFPAESKGGAEDDDSPPVFKPLAPAPAPAPSAPASAPSPEAAAPKRSSWFGSKKSSSTSKESITDAIELSKFAIAALEGKEIELARQRLQKALDCLK</sequence>
<evidence type="ECO:0000259" key="4">
    <source>
        <dbReference type="Pfam" id="PF04652"/>
    </source>
</evidence>
<evidence type="ECO:0000256" key="3">
    <source>
        <dbReference type="SAM" id="MobiDB-lite"/>
    </source>
</evidence>
<evidence type="ECO:0000256" key="2">
    <source>
        <dbReference type="ARBA" id="ARBA00023136"/>
    </source>
</evidence>
<comment type="subcellular location">
    <subcellularLocation>
        <location evidence="1">Endomembrane system</location>
    </subcellularLocation>
</comment>
<gene>
    <name evidence="5" type="ORF">TrRE_jg8016</name>
</gene>
<evidence type="ECO:0000256" key="1">
    <source>
        <dbReference type="ARBA" id="ARBA00004308"/>
    </source>
</evidence>
<dbReference type="OrthoDB" id="391137at2759"/>
<feature type="compositionally biased region" description="Low complexity" evidence="3">
    <location>
        <begin position="163"/>
        <end position="192"/>
    </location>
</feature>
<accession>A0A9W6ZHD4</accession>
<dbReference type="AlphaFoldDB" id="A0A9W6ZHD4"/>
<dbReference type="Gene3D" id="1.25.40.270">
    <property type="entry name" value="Vacuolar protein sorting-associated protein vta1"/>
    <property type="match status" value="1"/>
</dbReference>
<dbReference type="GO" id="GO:0005771">
    <property type="term" value="C:multivesicular body"/>
    <property type="evidence" value="ECO:0007669"/>
    <property type="project" value="TreeGrafter"/>
</dbReference>
<dbReference type="InterPro" id="IPR039431">
    <property type="entry name" value="Vta1/CALS_N"/>
</dbReference>
<dbReference type="PANTHER" id="PTHR46009:SF1">
    <property type="entry name" value="VACUOLAR PROTEIN SORTING-ASSOCIATED PROTEIN VTA1 HOMOLOG"/>
    <property type="match status" value="1"/>
</dbReference>
<protein>
    <recommendedName>
        <fullName evidence="4">Vta1/callose synthase N-terminal domain-containing protein</fullName>
    </recommendedName>
</protein>
<dbReference type="Proteomes" id="UP001165082">
    <property type="component" value="Unassembled WGS sequence"/>
</dbReference>
<dbReference type="InterPro" id="IPR023175">
    <property type="entry name" value="Vta1/CALS_N_sf"/>
</dbReference>
<comment type="caution">
    <text evidence="5">The sequence shown here is derived from an EMBL/GenBank/DDBJ whole genome shotgun (WGS) entry which is preliminary data.</text>
</comment>
<name>A0A9W6ZHD4_9STRA</name>
<dbReference type="EMBL" id="BRXZ01003419">
    <property type="protein sequence ID" value="GMH54417.1"/>
    <property type="molecule type" value="Genomic_DNA"/>
</dbReference>
<proteinExistence type="predicted"/>
<evidence type="ECO:0000313" key="5">
    <source>
        <dbReference type="EMBL" id="GMH54417.1"/>
    </source>
</evidence>
<reference evidence="5" key="1">
    <citation type="submission" date="2022-07" db="EMBL/GenBank/DDBJ databases">
        <title>Genome analysis of Parmales, a sister group of diatoms, reveals the evolutionary specialization of diatoms from phago-mixotrophs to photoautotrophs.</title>
        <authorList>
            <person name="Ban H."/>
            <person name="Sato S."/>
            <person name="Yoshikawa S."/>
            <person name="Kazumasa Y."/>
            <person name="Nakamura Y."/>
            <person name="Ichinomiya M."/>
            <person name="Saitoh K."/>
            <person name="Sato N."/>
            <person name="Blanc-Mathieu R."/>
            <person name="Endo H."/>
            <person name="Kuwata A."/>
            <person name="Ogata H."/>
        </authorList>
    </citation>
    <scope>NUCLEOTIDE SEQUENCE</scope>
</reference>
<dbReference type="PANTHER" id="PTHR46009">
    <property type="entry name" value="VACUOLAR PROTEIN SORTING-ASSOCIATED PROTEIN VTA1 HOMOLOG"/>
    <property type="match status" value="1"/>
</dbReference>
<feature type="compositionally biased region" description="Basic and acidic residues" evidence="3">
    <location>
        <begin position="111"/>
        <end position="120"/>
    </location>
</feature>
<feature type="domain" description="Vta1/callose synthase N-terminal" evidence="4">
    <location>
        <begin position="9"/>
        <end position="104"/>
    </location>
</feature>
<dbReference type="GO" id="GO:0032511">
    <property type="term" value="P:late endosome to vacuole transport via multivesicular body sorting pathway"/>
    <property type="evidence" value="ECO:0007669"/>
    <property type="project" value="InterPro"/>
</dbReference>
<dbReference type="InterPro" id="IPR044538">
    <property type="entry name" value="Vta1-like"/>
</dbReference>
<keyword evidence="6" id="KW-1185">Reference proteome</keyword>